<dbReference type="AlphaFoldDB" id="A0A8H6ZHR2"/>
<accession>A0A8H6ZHR2</accession>
<name>A0A8H6ZHR2_9AGAR</name>
<dbReference type="EMBL" id="JACAZH010000001">
    <property type="protein sequence ID" value="KAF7378017.1"/>
    <property type="molecule type" value="Genomic_DNA"/>
</dbReference>
<keyword evidence="3" id="KW-1185">Reference proteome</keyword>
<organism evidence="2 3">
    <name type="scientific">Mycena sanguinolenta</name>
    <dbReference type="NCBI Taxonomy" id="230812"/>
    <lineage>
        <taxon>Eukaryota</taxon>
        <taxon>Fungi</taxon>
        <taxon>Dikarya</taxon>
        <taxon>Basidiomycota</taxon>
        <taxon>Agaricomycotina</taxon>
        <taxon>Agaricomycetes</taxon>
        <taxon>Agaricomycetidae</taxon>
        <taxon>Agaricales</taxon>
        <taxon>Marasmiineae</taxon>
        <taxon>Mycenaceae</taxon>
        <taxon>Mycena</taxon>
    </lineage>
</organism>
<protein>
    <submittedName>
        <fullName evidence="2">Uncharacterized protein</fullName>
    </submittedName>
</protein>
<gene>
    <name evidence="2" type="ORF">MSAN_00225600</name>
</gene>
<feature type="region of interest" description="Disordered" evidence="1">
    <location>
        <begin position="95"/>
        <end position="115"/>
    </location>
</feature>
<sequence length="279" mass="30223">MDLAPDTCGPTPAPASRRCRLSSLGAPFSFRLRIAPPPALLPGASASAMRSFVVELAKSLSNSPSALERVDNAASRAPFRLTRTFRNRHRTPRKTYRRTPCVDGSKPPIGPTDTAHAYPRARASFARDSQDVRHKTKPAHTRPRPAAYVTMYINLRAGQDMRIATALSSSAQRLCTCPTHPRPRCLSIPARSPYGTSAQCAQAASKIPRLDAESRALLAPPPSSSIALRALSLVLRLGDARGVDQRAGVGAGAAYPRELRNARRERDGEYMLKSICGVY</sequence>
<dbReference type="Proteomes" id="UP000623467">
    <property type="component" value="Unassembled WGS sequence"/>
</dbReference>
<evidence type="ECO:0000256" key="1">
    <source>
        <dbReference type="SAM" id="MobiDB-lite"/>
    </source>
</evidence>
<evidence type="ECO:0000313" key="2">
    <source>
        <dbReference type="EMBL" id="KAF7378017.1"/>
    </source>
</evidence>
<proteinExistence type="predicted"/>
<reference evidence="2" key="1">
    <citation type="submission" date="2020-05" db="EMBL/GenBank/DDBJ databases">
        <title>Mycena genomes resolve the evolution of fungal bioluminescence.</title>
        <authorList>
            <person name="Tsai I.J."/>
        </authorList>
    </citation>
    <scope>NUCLEOTIDE SEQUENCE</scope>
    <source>
        <strain evidence="2">160909Yilan</strain>
    </source>
</reference>
<comment type="caution">
    <text evidence="2">The sequence shown here is derived from an EMBL/GenBank/DDBJ whole genome shotgun (WGS) entry which is preliminary data.</text>
</comment>
<evidence type="ECO:0000313" key="3">
    <source>
        <dbReference type="Proteomes" id="UP000623467"/>
    </source>
</evidence>